<keyword evidence="3" id="KW-1185">Reference proteome</keyword>
<reference evidence="2 3" key="1">
    <citation type="submission" date="2019-12" db="EMBL/GenBank/DDBJ databases">
        <title>Microbes associate with the intestines of laboratory mice.</title>
        <authorList>
            <person name="Navarre W."/>
            <person name="Wong E."/>
        </authorList>
    </citation>
    <scope>NUCLEOTIDE SEQUENCE [LARGE SCALE GENOMIC DNA]</scope>
    <source>
        <strain evidence="2 3">NM82_D38</strain>
    </source>
</reference>
<comment type="caution">
    <text evidence="2">The sequence shown here is derived from an EMBL/GenBank/DDBJ whole genome shotgun (WGS) entry which is preliminary data.</text>
</comment>
<dbReference type="CDD" id="cd00448">
    <property type="entry name" value="YjgF_YER057c_UK114_family"/>
    <property type="match status" value="1"/>
</dbReference>
<dbReference type="GO" id="GO:0019239">
    <property type="term" value="F:deaminase activity"/>
    <property type="evidence" value="ECO:0007669"/>
    <property type="project" value="TreeGrafter"/>
</dbReference>
<comment type="similarity">
    <text evidence="1">Belongs to the RutC family.</text>
</comment>
<dbReference type="InterPro" id="IPR035959">
    <property type="entry name" value="RutC-like_sf"/>
</dbReference>
<organism evidence="2 3">
    <name type="scientific">Parasutterella muris</name>
    <dbReference type="NCBI Taxonomy" id="2565572"/>
    <lineage>
        <taxon>Bacteria</taxon>
        <taxon>Pseudomonadati</taxon>
        <taxon>Pseudomonadota</taxon>
        <taxon>Betaproteobacteria</taxon>
        <taxon>Burkholderiales</taxon>
        <taxon>Sutterellaceae</taxon>
        <taxon>Parasutterella</taxon>
    </lineage>
</organism>
<dbReference type="SUPFAM" id="SSF55298">
    <property type="entry name" value="YjgF-like"/>
    <property type="match status" value="1"/>
</dbReference>
<accession>A0A6L6YHW7</accession>
<dbReference type="Gene3D" id="3.30.1330.40">
    <property type="entry name" value="RutC-like"/>
    <property type="match status" value="1"/>
</dbReference>
<dbReference type="OrthoDB" id="9809792at2"/>
<dbReference type="InterPro" id="IPR006175">
    <property type="entry name" value="YjgF/YER057c/UK114"/>
</dbReference>
<name>A0A6L6YHW7_9BURK</name>
<protein>
    <submittedName>
        <fullName evidence="2">RidA family protein</fullName>
    </submittedName>
</protein>
<dbReference type="EMBL" id="WSRP01000025">
    <property type="protein sequence ID" value="MVX57227.1"/>
    <property type="molecule type" value="Genomic_DNA"/>
</dbReference>
<dbReference type="GO" id="GO:0005829">
    <property type="term" value="C:cytosol"/>
    <property type="evidence" value="ECO:0007669"/>
    <property type="project" value="TreeGrafter"/>
</dbReference>
<dbReference type="Pfam" id="PF01042">
    <property type="entry name" value="Ribonuc_L-PSP"/>
    <property type="match status" value="1"/>
</dbReference>
<dbReference type="PANTHER" id="PTHR11803:SF58">
    <property type="entry name" value="PROTEIN HMF1-RELATED"/>
    <property type="match status" value="1"/>
</dbReference>
<dbReference type="PANTHER" id="PTHR11803">
    <property type="entry name" value="2-IMINOBUTANOATE/2-IMINOPROPANOATE DEAMINASE RIDA"/>
    <property type="match status" value="1"/>
</dbReference>
<dbReference type="Proteomes" id="UP000472580">
    <property type="component" value="Unassembled WGS sequence"/>
</dbReference>
<sequence>MKEIIVSDLPAPNGHYSHAVVFNGAAYLSGILPMGVKPEDSVKAQFKAVFDVIEKILSECGSDLNQVVNCRIYIADLKDWPEINALYAERFGAHKPARVVVPVKELHFGYRLEVELMAAV</sequence>
<evidence type="ECO:0000313" key="2">
    <source>
        <dbReference type="EMBL" id="MVX57227.1"/>
    </source>
</evidence>
<proteinExistence type="inferred from homology"/>
<dbReference type="RefSeq" id="WP_160335653.1">
    <property type="nucleotide sequence ID" value="NZ_CALPCR010000001.1"/>
</dbReference>
<dbReference type="AlphaFoldDB" id="A0A6L6YHW7"/>
<gene>
    <name evidence="2" type="ORF">E5987_08425</name>
</gene>
<evidence type="ECO:0000256" key="1">
    <source>
        <dbReference type="ARBA" id="ARBA00010552"/>
    </source>
</evidence>
<evidence type="ECO:0000313" key="3">
    <source>
        <dbReference type="Proteomes" id="UP000472580"/>
    </source>
</evidence>